<gene>
    <name evidence="4" type="ORF">SAMN04490248_10186</name>
</gene>
<dbReference type="InterPro" id="IPR050300">
    <property type="entry name" value="GDXG_lipolytic_enzyme"/>
</dbReference>
<organism evidence="4 5">
    <name type="scientific">Salinihabitans flavidus</name>
    <dbReference type="NCBI Taxonomy" id="569882"/>
    <lineage>
        <taxon>Bacteria</taxon>
        <taxon>Pseudomonadati</taxon>
        <taxon>Pseudomonadota</taxon>
        <taxon>Alphaproteobacteria</taxon>
        <taxon>Rhodobacterales</taxon>
        <taxon>Roseobacteraceae</taxon>
        <taxon>Salinihabitans</taxon>
    </lineage>
</organism>
<dbReference type="OrthoDB" id="9806180at2"/>
<dbReference type="EMBL" id="FODS01000001">
    <property type="protein sequence ID" value="SEO02888.1"/>
    <property type="molecule type" value="Genomic_DNA"/>
</dbReference>
<dbReference type="Proteomes" id="UP000198893">
    <property type="component" value="Unassembled WGS sequence"/>
</dbReference>
<proteinExistence type="inferred from homology"/>
<dbReference type="AlphaFoldDB" id="A0A1H8LDT1"/>
<evidence type="ECO:0000313" key="4">
    <source>
        <dbReference type="EMBL" id="SEO02888.1"/>
    </source>
</evidence>
<reference evidence="4 5" key="1">
    <citation type="submission" date="2016-10" db="EMBL/GenBank/DDBJ databases">
        <authorList>
            <person name="de Groot N.N."/>
        </authorList>
    </citation>
    <scope>NUCLEOTIDE SEQUENCE [LARGE SCALE GENOMIC DNA]</scope>
    <source>
        <strain evidence="4 5">DSM 27842</strain>
    </source>
</reference>
<dbReference type="SUPFAM" id="SSF53474">
    <property type="entry name" value="alpha/beta-Hydrolases"/>
    <property type="match status" value="1"/>
</dbReference>
<evidence type="ECO:0000256" key="2">
    <source>
        <dbReference type="ARBA" id="ARBA00022801"/>
    </source>
</evidence>
<sequence>MSWQLRCLNHSLRYLVKPRLRRTEDPVVAARDFERAARWLFRTPPHTLCLTRPGSVPMSWISVGRCAPRRVILYLHGGAYFSGSAQTHMGMLARLSKMTRVEVCVPGYRLLQVAPFPAAFDDAVSAWDHLMRLYAPQEIVLGGDSAGGGLMLALLAELCGRGTPPAAAFALSPWCDLTLGGESIGNNRDRDPLIPVERMEETAQRYLDGAQPEDPRASPLFARFDEVPPVLIQCGDCEVLLSDATRMQARLGATARLDIWKDTPHVWQIFDGWVPEARAALRGAADFVQISFEAVSR</sequence>
<dbReference type="GO" id="GO:0004806">
    <property type="term" value="F:triacylglycerol lipase activity"/>
    <property type="evidence" value="ECO:0007669"/>
    <property type="project" value="TreeGrafter"/>
</dbReference>
<dbReference type="Gene3D" id="3.40.50.1820">
    <property type="entry name" value="alpha/beta hydrolase"/>
    <property type="match status" value="1"/>
</dbReference>
<keyword evidence="2" id="KW-0378">Hydrolase</keyword>
<dbReference type="Pfam" id="PF07859">
    <property type="entry name" value="Abhydrolase_3"/>
    <property type="match status" value="1"/>
</dbReference>
<name>A0A1H8LDT1_9RHOB</name>
<evidence type="ECO:0000256" key="1">
    <source>
        <dbReference type="ARBA" id="ARBA00010515"/>
    </source>
</evidence>
<dbReference type="InterPro" id="IPR002168">
    <property type="entry name" value="Lipase_GDXG_HIS_AS"/>
</dbReference>
<keyword evidence="5" id="KW-1185">Reference proteome</keyword>
<dbReference type="InterPro" id="IPR013094">
    <property type="entry name" value="AB_hydrolase_3"/>
</dbReference>
<dbReference type="PANTHER" id="PTHR48081:SF30">
    <property type="entry name" value="ACETYL-HYDROLASE LIPR-RELATED"/>
    <property type="match status" value="1"/>
</dbReference>
<evidence type="ECO:0000259" key="3">
    <source>
        <dbReference type="Pfam" id="PF07859"/>
    </source>
</evidence>
<comment type="similarity">
    <text evidence="1">Belongs to the 'GDXG' lipolytic enzyme family.</text>
</comment>
<evidence type="ECO:0000313" key="5">
    <source>
        <dbReference type="Proteomes" id="UP000198893"/>
    </source>
</evidence>
<dbReference type="RefSeq" id="WP_093114657.1">
    <property type="nucleotide sequence ID" value="NZ_FODS01000001.1"/>
</dbReference>
<protein>
    <submittedName>
        <fullName evidence="4">Acetyl esterase/lipase</fullName>
    </submittedName>
</protein>
<dbReference type="STRING" id="569882.SAMN04490248_10186"/>
<accession>A0A1H8LDT1</accession>
<dbReference type="PANTHER" id="PTHR48081">
    <property type="entry name" value="AB HYDROLASE SUPERFAMILY PROTEIN C4A8.06C"/>
    <property type="match status" value="1"/>
</dbReference>
<dbReference type="PROSITE" id="PS01173">
    <property type="entry name" value="LIPASE_GDXG_HIS"/>
    <property type="match status" value="1"/>
</dbReference>
<dbReference type="InterPro" id="IPR029058">
    <property type="entry name" value="AB_hydrolase_fold"/>
</dbReference>
<feature type="domain" description="Alpha/beta hydrolase fold-3" evidence="3">
    <location>
        <begin position="72"/>
        <end position="267"/>
    </location>
</feature>